<protein>
    <recommendedName>
        <fullName evidence="2">Flagellar Assembly Protein A N-terminal region domain-containing protein</fullName>
    </recommendedName>
</protein>
<dbReference type="Pfam" id="PF03961">
    <property type="entry name" value="FapA"/>
    <property type="match status" value="1"/>
</dbReference>
<dbReference type="Proteomes" id="UP000184251">
    <property type="component" value="Unassembled WGS sequence"/>
</dbReference>
<dbReference type="InterPro" id="IPR046866">
    <property type="entry name" value="FapA_N"/>
</dbReference>
<evidence type="ECO:0000313" key="3">
    <source>
        <dbReference type="EMBL" id="SHE69424.1"/>
    </source>
</evidence>
<keyword evidence="4" id="KW-1185">Reference proteome</keyword>
<reference evidence="3 4" key="1">
    <citation type="submission" date="2016-11" db="EMBL/GenBank/DDBJ databases">
        <authorList>
            <person name="Jaros S."/>
            <person name="Januszkiewicz K."/>
            <person name="Wedrychowicz H."/>
        </authorList>
    </citation>
    <scope>NUCLEOTIDE SEQUENCE [LARGE SCALE GENOMIC DNA]</scope>
    <source>
        <strain evidence="3 4">DSM 14828</strain>
    </source>
</reference>
<organism evidence="3 4">
    <name type="scientific">Alkalibacter saccharofermentans DSM 14828</name>
    <dbReference type="NCBI Taxonomy" id="1120975"/>
    <lineage>
        <taxon>Bacteria</taxon>
        <taxon>Bacillati</taxon>
        <taxon>Bacillota</taxon>
        <taxon>Clostridia</taxon>
        <taxon>Eubacteriales</taxon>
        <taxon>Eubacteriaceae</taxon>
        <taxon>Alkalibacter</taxon>
    </lineage>
</organism>
<proteinExistence type="predicted"/>
<dbReference type="SUPFAM" id="SSF63848">
    <property type="entry name" value="Cell-division inhibitor MinC, C-terminal domain"/>
    <property type="match status" value="1"/>
</dbReference>
<evidence type="ECO:0000256" key="1">
    <source>
        <dbReference type="SAM" id="Coils"/>
    </source>
</evidence>
<dbReference type="GO" id="GO:0000902">
    <property type="term" value="P:cell morphogenesis"/>
    <property type="evidence" value="ECO:0007669"/>
    <property type="project" value="InterPro"/>
</dbReference>
<dbReference type="InterPro" id="IPR005646">
    <property type="entry name" value="FapA"/>
</dbReference>
<dbReference type="InterPro" id="IPR046865">
    <property type="entry name" value="FapA_b_solenoid"/>
</dbReference>
<sequence length="609" mass="67740">MIFETMSSREAMERAVKHFKCSEEELRIEELESPSTKMVGLVKKCGKFNIEKVKSEIKEDPNNRDGHVEIIDGKLAVTDATGKDSQPSVFIKGPQMDTFLNGEKASVNTILSAQDQVSFAFEDIPAEKHLEVEFSNDKVCAYLTIERKYGKRFHLKDIPKSRKTVLEPGFDLVEPKKVSFKECISTLVDYGIKRELIDEAAVREGCEAKETVKVVAAKGKSPVAGRKTEFYYCEELRDKEILQGLEPIVRKGDLLAKKIMPAIMGYPGMNVLGEIIEVLPVEDEELIPGKGAEKRGDELYSLVDGRPFGKNGQIGVMPLLTVIGDLDKDTDDIDFDGDVVVKGNVQDNMVIRATGNVKIMGSVHHSQIFAMQNIDVEGKVVGGRLQAGDENSIFHVIVNIVEEMTIEIEKIFKGLHQVEVKDEREILEIINIGKDNLDELIKEMERSAVSMNISQLETLNELKKSILHAFLEMKLLHRLGFAELKEIYQTLKDYKNLMDEELKDIKILRVKYAKSATVNSSGDIIITGEGSYQSNLMAGRKVICEKSSSVVKGGTIIAGKQINAGVVGAPSEIATFCKVLDGEGDIKGRFYKGTTLVVKNIQKEYVAIE</sequence>
<dbReference type="EMBL" id="FQTU01000005">
    <property type="protein sequence ID" value="SHE69424.1"/>
    <property type="molecule type" value="Genomic_DNA"/>
</dbReference>
<dbReference type="InterPro" id="IPR036145">
    <property type="entry name" value="MinC_C_sf"/>
</dbReference>
<dbReference type="OrthoDB" id="1279at2"/>
<dbReference type="STRING" id="1120975.SAMN02746064_01024"/>
<dbReference type="PANTHER" id="PTHR38032">
    <property type="entry name" value="POLYMERASE-RELATED"/>
    <property type="match status" value="1"/>
</dbReference>
<evidence type="ECO:0000259" key="2">
    <source>
        <dbReference type="Pfam" id="PF20250"/>
    </source>
</evidence>
<accession>A0A1M4VKB3</accession>
<dbReference type="AlphaFoldDB" id="A0A1M4VKB3"/>
<feature type="coiled-coil region" evidence="1">
    <location>
        <begin position="484"/>
        <end position="511"/>
    </location>
</feature>
<evidence type="ECO:0000313" key="4">
    <source>
        <dbReference type="Proteomes" id="UP000184251"/>
    </source>
</evidence>
<name>A0A1M4VKB3_9FIRM</name>
<dbReference type="Pfam" id="PF20250">
    <property type="entry name" value="FapA_N"/>
    <property type="match status" value="1"/>
</dbReference>
<keyword evidence="1" id="KW-0175">Coiled coil</keyword>
<dbReference type="RefSeq" id="WP_073270010.1">
    <property type="nucleotide sequence ID" value="NZ_FQTU01000005.1"/>
</dbReference>
<feature type="domain" description="Flagellar Assembly Protein A N-terminal region" evidence="2">
    <location>
        <begin position="131"/>
        <end position="308"/>
    </location>
</feature>
<dbReference type="PANTHER" id="PTHR38032:SF1">
    <property type="entry name" value="RNA-BINDING PROTEIN KHPB N-TERMINAL DOMAIN-CONTAINING PROTEIN"/>
    <property type="match status" value="1"/>
</dbReference>
<gene>
    <name evidence="3" type="ORF">SAMN02746064_01024</name>
</gene>